<dbReference type="SMART" id="SM01019">
    <property type="entry name" value="B3"/>
    <property type="match status" value="3"/>
</dbReference>
<evidence type="ECO:0000256" key="1">
    <source>
        <dbReference type="ARBA" id="ARBA00004123"/>
    </source>
</evidence>
<reference evidence="9" key="4">
    <citation type="journal article" date="2018" name="Nat. Plants">
        <title>Whole-genome landscape of Medicago truncatula symbiotic genes.</title>
        <authorList>
            <person name="Pecrix Y."/>
            <person name="Gamas P."/>
            <person name="Carrere S."/>
        </authorList>
    </citation>
    <scope>NUCLEOTIDE SEQUENCE</scope>
    <source>
        <tissue evidence="9">Leaves</tissue>
    </source>
</reference>
<evidence type="ECO:0000256" key="3">
    <source>
        <dbReference type="ARBA" id="ARBA00023125"/>
    </source>
</evidence>
<name>G7IYE8_MEDTR</name>
<keyword evidence="2" id="KW-0805">Transcription regulation</keyword>
<proteinExistence type="predicted"/>
<dbReference type="KEGG" id="mtr:11405350"/>
<evidence type="ECO:0000256" key="5">
    <source>
        <dbReference type="ARBA" id="ARBA00023242"/>
    </source>
</evidence>
<evidence type="ECO:0000256" key="2">
    <source>
        <dbReference type="ARBA" id="ARBA00023015"/>
    </source>
</evidence>
<protein>
    <submittedName>
        <fullName evidence="8">B3 DNA-binding domain protein</fullName>
    </submittedName>
    <submittedName>
        <fullName evidence="9">Putative transcription factor B3-Domain family</fullName>
    </submittedName>
</protein>
<reference evidence="8 11" key="1">
    <citation type="journal article" date="2011" name="Nature">
        <title>The Medicago genome provides insight into the evolution of rhizobial symbioses.</title>
        <authorList>
            <person name="Young N.D."/>
            <person name="Debelle F."/>
            <person name="Oldroyd G.E."/>
            <person name="Geurts R."/>
            <person name="Cannon S.B."/>
            <person name="Udvardi M.K."/>
            <person name="Benedito V.A."/>
            <person name="Mayer K.F."/>
            <person name="Gouzy J."/>
            <person name="Schoof H."/>
            <person name="Van de Peer Y."/>
            <person name="Proost S."/>
            <person name="Cook D.R."/>
            <person name="Meyers B.C."/>
            <person name="Spannagl M."/>
            <person name="Cheung F."/>
            <person name="De Mita S."/>
            <person name="Krishnakumar V."/>
            <person name="Gundlach H."/>
            <person name="Zhou S."/>
            <person name="Mudge J."/>
            <person name="Bharti A.K."/>
            <person name="Murray J.D."/>
            <person name="Naoumkina M.A."/>
            <person name="Rosen B."/>
            <person name="Silverstein K.A."/>
            <person name="Tang H."/>
            <person name="Rombauts S."/>
            <person name="Zhao P.X."/>
            <person name="Zhou P."/>
            <person name="Barbe V."/>
            <person name="Bardou P."/>
            <person name="Bechner M."/>
            <person name="Bellec A."/>
            <person name="Berger A."/>
            <person name="Berges H."/>
            <person name="Bidwell S."/>
            <person name="Bisseling T."/>
            <person name="Choisne N."/>
            <person name="Couloux A."/>
            <person name="Denny R."/>
            <person name="Deshpande S."/>
            <person name="Dai X."/>
            <person name="Doyle J.J."/>
            <person name="Dudez A.M."/>
            <person name="Farmer A.D."/>
            <person name="Fouteau S."/>
            <person name="Franken C."/>
            <person name="Gibelin C."/>
            <person name="Gish J."/>
            <person name="Goldstein S."/>
            <person name="Gonzalez A.J."/>
            <person name="Green P.J."/>
            <person name="Hallab A."/>
            <person name="Hartog M."/>
            <person name="Hua A."/>
            <person name="Humphray S.J."/>
            <person name="Jeong D.H."/>
            <person name="Jing Y."/>
            <person name="Jocker A."/>
            <person name="Kenton S.M."/>
            <person name="Kim D.J."/>
            <person name="Klee K."/>
            <person name="Lai H."/>
            <person name="Lang C."/>
            <person name="Lin S."/>
            <person name="Macmil S.L."/>
            <person name="Magdelenat G."/>
            <person name="Matthews L."/>
            <person name="McCorrison J."/>
            <person name="Monaghan E.L."/>
            <person name="Mun J.H."/>
            <person name="Najar F.Z."/>
            <person name="Nicholson C."/>
            <person name="Noirot C."/>
            <person name="O'Bleness M."/>
            <person name="Paule C.R."/>
            <person name="Poulain J."/>
            <person name="Prion F."/>
            <person name="Qin B."/>
            <person name="Qu C."/>
            <person name="Retzel E.F."/>
            <person name="Riddle C."/>
            <person name="Sallet E."/>
            <person name="Samain S."/>
            <person name="Samson N."/>
            <person name="Sanders I."/>
            <person name="Saurat O."/>
            <person name="Scarpelli C."/>
            <person name="Schiex T."/>
            <person name="Segurens B."/>
            <person name="Severin A.J."/>
            <person name="Sherrier D.J."/>
            <person name="Shi R."/>
            <person name="Sims S."/>
            <person name="Singer S.R."/>
            <person name="Sinharoy S."/>
            <person name="Sterck L."/>
            <person name="Viollet A."/>
            <person name="Wang B.B."/>
            <person name="Wang K."/>
            <person name="Wang M."/>
            <person name="Wang X."/>
            <person name="Warfsmann J."/>
            <person name="Weissenbach J."/>
            <person name="White D.D."/>
            <person name="White J.D."/>
            <person name="Wiley G.B."/>
            <person name="Wincker P."/>
            <person name="Xing Y."/>
            <person name="Yang L."/>
            <person name="Yao Z."/>
            <person name="Ying F."/>
            <person name="Zhai J."/>
            <person name="Zhou L."/>
            <person name="Zuber A."/>
            <person name="Denarie J."/>
            <person name="Dixon R.A."/>
            <person name="May G.D."/>
            <person name="Schwartz D.C."/>
            <person name="Rogers J."/>
            <person name="Quetier F."/>
            <person name="Town C.D."/>
            <person name="Roe B.A."/>
        </authorList>
    </citation>
    <scope>NUCLEOTIDE SEQUENCE [LARGE SCALE GENOMIC DNA]</scope>
    <source>
        <strain evidence="8">A17</strain>
        <strain evidence="10 11">cv. Jemalong A17</strain>
    </source>
</reference>
<evidence type="ECO:0000313" key="9">
    <source>
        <dbReference type="EMBL" id="RHN65205.1"/>
    </source>
</evidence>
<dbReference type="InterPro" id="IPR003340">
    <property type="entry name" value="B3_DNA-bd"/>
</dbReference>
<gene>
    <name evidence="10" type="primary">11405350</name>
    <name evidence="8" type="ordered locus">MTR_3g005460</name>
    <name evidence="9" type="ORF">MtrunA17_Chr3g0077411</name>
</gene>
<dbReference type="Proteomes" id="UP000265566">
    <property type="component" value="Chromosome 3"/>
</dbReference>
<dbReference type="HOGENOM" id="CLU_015069_1_1_1"/>
<dbReference type="EMBL" id="CM001219">
    <property type="protein sequence ID" value="AES68280.2"/>
    <property type="molecule type" value="Genomic_DNA"/>
</dbReference>
<dbReference type="Pfam" id="PF02362">
    <property type="entry name" value="B3"/>
    <property type="match status" value="2"/>
</dbReference>
<accession>A0A0C3VA86</accession>
<dbReference type="PANTHER" id="PTHR31920:SF37">
    <property type="entry name" value="B3 DOMAIN-CONTAINING TRANSCRIPTION FACTOR VRN1"/>
    <property type="match status" value="1"/>
</dbReference>
<evidence type="ECO:0000256" key="4">
    <source>
        <dbReference type="ARBA" id="ARBA00023163"/>
    </source>
</evidence>
<evidence type="ECO:0000313" key="10">
    <source>
        <dbReference type="EnsemblPlants" id="AES68280"/>
    </source>
</evidence>
<organism evidence="8 11">
    <name type="scientific">Medicago truncatula</name>
    <name type="common">Barrel medic</name>
    <name type="synonym">Medicago tribuloides</name>
    <dbReference type="NCBI Taxonomy" id="3880"/>
    <lineage>
        <taxon>Eukaryota</taxon>
        <taxon>Viridiplantae</taxon>
        <taxon>Streptophyta</taxon>
        <taxon>Embryophyta</taxon>
        <taxon>Tracheophyta</taxon>
        <taxon>Spermatophyta</taxon>
        <taxon>Magnoliopsida</taxon>
        <taxon>eudicotyledons</taxon>
        <taxon>Gunneridae</taxon>
        <taxon>Pentapetalae</taxon>
        <taxon>rosids</taxon>
        <taxon>fabids</taxon>
        <taxon>Fabales</taxon>
        <taxon>Fabaceae</taxon>
        <taxon>Papilionoideae</taxon>
        <taxon>50 kb inversion clade</taxon>
        <taxon>NPAAA clade</taxon>
        <taxon>Hologalegina</taxon>
        <taxon>IRL clade</taxon>
        <taxon>Trifolieae</taxon>
        <taxon>Medicago</taxon>
    </lineage>
</organism>
<reference evidence="10" key="3">
    <citation type="submission" date="2015-04" db="UniProtKB">
        <authorList>
            <consortium name="EnsemblPlants"/>
        </authorList>
    </citation>
    <scope>IDENTIFICATION</scope>
    <source>
        <strain evidence="10">cv. Jemalong A17</strain>
    </source>
</reference>
<dbReference type="EnsemblPlants" id="AES68280">
    <property type="protein sequence ID" value="AES68280"/>
    <property type="gene ID" value="MTR_3g005460"/>
</dbReference>
<dbReference type="GO" id="GO:0005634">
    <property type="term" value="C:nucleus"/>
    <property type="evidence" value="ECO:0007669"/>
    <property type="project" value="UniProtKB-SubCell"/>
</dbReference>
<evidence type="ECO:0000313" key="11">
    <source>
        <dbReference type="Proteomes" id="UP000002051"/>
    </source>
</evidence>
<keyword evidence="4" id="KW-0804">Transcription</keyword>
<dbReference type="OrthoDB" id="1399306at2759"/>
<dbReference type="InterPro" id="IPR050655">
    <property type="entry name" value="Plant_B3_domain"/>
</dbReference>
<feature type="region of interest" description="Disordered" evidence="6">
    <location>
        <begin position="370"/>
        <end position="394"/>
    </location>
</feature>
<evidence type="ECO:0000256" key="6">
    <source>
        <dbReference type="SAM" id="MobiDB-lite"/>
    </source>
</evidence>
<dbReference type="CDD" id="cd10017">
    <property type="entry name" value="B3_DNA"/>
    <property type="match status" value="3"/>
</dbReference>
<dbReference type="GO" id="GO:0003677">
    <property type="term" value="F:DNA binding"/>
    <property type="evidence" value="ECO:0007669"/>
    <property type="project" value="UniProtKB-KW"/>
</dbReference>
<feature type="domain" description="TF-B3" evidence="7">
    <location>
        <begin position="261"/>
        <end position="355"/>
    </location>
</feature>
<reference evidence="8 11" key="2">
    <citation type="journal article" date="2014" name="BMC Genomics">
        <title>An improved genome release (version Mt4.0) for the model legume Medicago truncatula.</title>
        <authorList>
            <person name="Tang H."/>
            <person name="Krishnakumar V."/>
            <person name="Bidwell S."/>
            <person name="Rosen B."/>
            <person name="Chan A."/>
            <person name="Zhou S."/>
            <person name="Gentzbittel L."/>
            <person name="Childs K.L."/>
            <person name="Yandell M."/>
            <person name="Gundlach H."/>
            <person name="Mayer K.F."/>
            <person name="Schwartz D.C."/>
            <person name="Town C.D."/>
        </authorList>
    </citation>
    <scope>GENOME REANNOTATION</scope>
    <source>
        <strain evidence="10 11">cv. Jemalong A17</strain>
    </source>
</reference>
<evidence type="ECO:0000313" key="8">
    <source>
        <dbReference type="EMBL" id="AES68280.2"/>
    </source>
</evidence>
<evidence type="ECO:0000259" key="7">
    <source>
        <dbReference type="PROSITE" id="PS50863"/>
    </source>
</evidence>
<feature type="domain" description="TF-B3" evidence="7">
    <location>
        <begin position="24"/>
        <end position="117"/>
    </location>
</feature>
<keyword evidence="5" id="KW-0539">Nucleus</keyword>
<dbReference type="EMBL" id="PSQE01000003">
    <property type="protein sequence ID" value="RHN65205.1"/>
    <property type="molecule type" value="Genomic_DNA"/>
</dbReference>
<keyword evidence="3 8" id="KW-0238">DNA-binding</keyword>
<dbReference type="PROSITE" id="PS50863">
    <property type="entry name" value="B3"/>
    <property type="match status" value="2"/>
</dbReference>
<dbReference type="Gene3D" id="2.40.330.10">
    <property type="entry name" value="DNA-binding pseudobarrel domain"/>
    <property type="match status" value="4"/>
</dbReference>
<dbReference type="InterPro" id="IPR015300">
    <property type="entry name" value="DNA-bd_pseudobarrel_sf"/>
</dbReference>
<dbReference type="AlphaFoldDB" id="G7IYE8"/>
<comment type="subcellular location">
    <subcellularLocation>
        <location evidence="1">Nucleus</location>
    </subcellularLocation>
</comment>
<accession>G7IYE8</accession>
<dbReference type="PANTHER" id="PTHR31920">
    <property type="entry name" value="B3 DOMAIN-CONTAINING"/>
    <property type="match status" value="1"/>
</dbReference>
<sequence length="523" mass="60039">MKPRPRRRVPSTSPAAAAEKDSKHFMKAILPPPDHTKEIRIPDEFITRFGNELDNVATITVPDALEWDMELKKCGGQIFFCNNWQQFAEYYSIYYGCYLDFKYEGNSKFNVVIYDTTSVEISYPFQTRRTNGEANINCPSSASERSKDAANGINPKNTSFCSKVQNNYAYVPGEFAKEHLKPNVPFMLQNSQKKQWEVSGALDRPGKPAMRITIGIRRFLRENKLLDGVICRFKLIKKKPVVVIQVTASHMAEKEVRESIHFKKAILPSPIYDKEIRIPENFITMFGNELENVATVTVPDGCDWEMDLKKCGEDVYFCNKEWQQFAEYYSLRYGCFLSFRYEGNSNFSVIIFDATSVEICYPLKTPSTSGETNTECPRPMKRSKVETSESPGKKVKSMSNYAYKRAEDAANAFNPKNPHFRSKITKGRHAYVPSIFASEYLKPNAPIKLLNSHREEWKVFGIEHNARSSTRKAKSPAMQITQGFSQFIRENDLSYGDCCVYELIEENPPVLEVTMFCVVDYWD</sequence>
<dbReference type="STRING" id="3880.G7IYE8"/>
<dbReference type="SUPFAM" id="SSF101936">
    <property type="entry name" value="DNA-binding pseudobarrel domain"/>
    <property type="match status" value="4"/>
</dbReference>
<dbReference type="Gramene" id="rna13023">
    <property type="protein sequence ID" value="RHN65205.1"/>
    <property type="gene ID" value="gene13023"/>
</dbReference>
<dbReference type="PaxDb" id="3880-AES68280"/>
<keyword evidence="11" id="KW-1185">Reference proteome</keyword>
<dbReference type="Proteomes" id="UP000002051">
    <property type="component" value="Chromosome 3"/>
</dbReference>